<dbReference type="STRING" id="282683.SAMN04488105_1407"/>
<dbReference type="EMBL" id="FNAV01000040">
    <property type="protein sequence ID" value="SDF64157.1"/>
    <property type="molecule type" value="Genomic_DNA"/>
</dbReference>
<reference evidence="2" key="1">
    <citation type="submission" date="2016-10" db="EMBL/GenBank/DDBJ databases">
        <authorList>
            <person name="Varghese N."/>
            <person name="Submissions S."/>
        </authorList>
    </citation>
    <scope>NUCLEOTIDE SEQUENCE [LARGE SCALE GENOMIC DNA]</scope>
    <source>
        <strain evidence="2">DSM 10146</strain>
    </source>
</reference>
<name>A0A1G7MR20_9RHOB</name>
<proteinExistence type="predicted"/>
<protein>
    <recommendedName>
        <fullName evidence="3">Relaxasome subunit MobC</fullName>
    </recommendedName>
</protein>
<accession>A0A1G7MR20</accession>
<keyword evidence="2" id="KW-1185">Reference proteome</keyword>
<organism evidence="1 2">
    <name type="scientific">Salipiger thiooxidans</name>
    <dbReference type="NCBI Taxonomy" id="282683"/>
    <lineage>
        <taxon>Bacteria</taxon>
        <taxon>Pseudomonadati</taxon>
        <taxon>Pseudomonadota</taxon>
        <taxon>Alphaproteobacteria</taxon>
        <taxon>Rhodobacterales</taxon>
        <taxon>Roseobacteraceae</taxon>
        <taxon>Salipiger</taxon>
    </lineage>
</organism>
<evidence type="ECO:0000313" key="2">
    <source>
        <dbReference type="Proteomes" id="UP000198994"/>
    </source>
</evidence>
<dbReference type="RefSeq" id="WP_089964186.1">
    <property type="nucleotide sequence ID" value="NZ_FNAV01000040.1"/>
</dbReference>
<gene>
    <name evidence="1" type="ORF">SAMN04488105_1407</name>
</gene>
<evidence type="ECO:0008006" key="3">
    <source>
        <dbReference type="Google" id="ProtNLM"/>
    </source>
</evidence>
<dbReference type="OrthoDB" id="7778708at2"/>
<dbReference type="Proteomes" id="UP000198994">
    <property type="component" value="Unassembled WGS sequence"/>
</dbReference>
<sequence>MSQSRPTDARIKELAEKKAQLDAQIAALDARRRLSQKKDEDRIKWLLGTLVFDRLSAEPALQSPELLELVRRDLPERLTQRDRDRGLWQILFPDVQEDRS</sequence>
<evidence type="ECO:0000313" key="1">
    <source>
        <dbReference type="EMBL" id="SDF64157.1"/>
    </source>
</evidence>
<dbReference type="AlphaFoldDB" id="A0A1G7MR20"/>